<feature type="region of interest" description="Disordered" evidence="1">
    <location>
        <begin position="133"/>
        <end position="152"/>
    </location>
</feature>
<name>A0A419DG49_9BACT</name>
<dbReference type="Proteomes" id="UP000285655">
    <property type="component" value="Unassembled WGS sequence"/>
</dbReference>
<comment type="caution">
    <text evidence="3">The sequence shown here is derived from an EMBL/GenBank/DDBJ whole genome shotgun (WGS) entry which is preliminary data.</text>
</comment>
<keyword evidence="2" id="KW-0812">Transmembrane</keyword>
<accession>A0A419DG49</accession>
<keyword evidence="2" id="KW-0472">Membrane</keyword>
<gene>
    <name evidence="3" type="ORF">C4544_00965</name>
</gene>
<feature type="compositionally biased region" description="Polar residues" evidence="1">
    <location>
        <begin position="133"/>
        <end position="149"/>
    </location>
</feature>
<feature type="region of interest" description="Disordered" evidence="1">
    <location>
        <begin position="93"/>
        <end position="120"/>
    </location>
</feature>
<dbReference type="EMBL" id="QZJW01000005">
    <property type="protein sequence ID" value="RJO62055.1"/>
    <property type="molecule type" value="Genomic_DNA"/>
</dbReference>
<evidence type="ECO:0000256" key="2">
    <source>
        <dbReference type="SAM" id="Phobius"/>
    </source>
</evidence>
<reference evidence="3 4" key="1">
    <citation type="journal article" date="2017" name="ISME J.">
        <title>Energy and carbon metabolisms in a deep terrestrial subsurface fluid microbial community.</title>
        <authorList>
            <person name="Momper L."/>
            <person name="Jungbluth S.P."/>
            <person name="Lee M.D."/>
            <person name="Amend J.P."/>
        </authorList>
    </citation>
    <scope>NUCLEOTIDE SEQUENCE [LARGE SCALE GENOMIC DNA]</scope>
    <source>
        <strain evidence="3">SURF_29</strain>
    </source>
</reference>
<keyword evidence="2" id="KW-1133">Transmembrane helix</keyword>
<evidence type="ECO:0000313" key="3">
    <source>
        <dbReference type="EMBL" id="RJO62055.1"/>
    </source>
</evidence>
<protein>
    <submittedName>
        <fullName evidence="3">Uncharacterized protein</fullName>
    </submittedName>
</protein>
<organism evidence="3 4">
    <name type="scientific">candidate division WS5 bacterium</name>
    <dbReference type="NCBI Taxonomy" id="2093353"/>
    <lineage>
        <taxon>Bacteria</taxon>
        <taxon>candidate division WS5</taxon>
    </lineage>
</organism>
<feature type="compositionally biased region" description="Polar residues" evidence="1">
    <location>
        <begin position="105"/>
        <end position="115"/>
    </location>
</feature>
<evidence type="ECO:0000313" key="4">
    <source>
        <dbReference type="Proteomes" id="UP000285655"/>
    </source>
</evidence>
<feature type="transmembrane region" description="Helical" evidence="2">
    <location>
        <begin position="186"/>
        <end position="208"/>
    </location>
</feature>
<feature type="compositionally biased region" description="Basic and acidic residues" evidence="1">
    <location>
        <begin position="93"/>
        <end position="104"/>
    </location>
</feature>
<dbReference type="AlphaFoldDB" id="A0A419DG49"/>
<sequence length="230" mass="24928">MYCPKCGQVTVHLNGRDICTKCGIVFDNDLPKEQILRQIRSKIAKTQARGTQDESYTSPIAVASKNPVLPKESSPSIVVADRTVGEIQRDTRLGKEAAEAKEEAQATQSAKSTPNLPGPTIYDFGETASASLSEQQSVPLQNTDVSASADSPAAQGNIIQNQQAVYQGANTAGSETIYPSHEVNPILIKIFISVFSILVFFVIVYILYANFSAAKGMIDNIIRFLGERVF</sequence>
<evidence type="ECO:0000256" key="1">
    <source>
        <dbReference type="SAM" id="MobiDB-lite"/>
    </source>
</evidence>
<proteinExistence type="predicted"/>